<dbReference type="EMBL" id="GBRH01176274">
    <property type="protein sequence ID" value="JAE21622.1"/>
    <property type="molecule type" value="Transcribed_RNA"/>
</dbReference>
<name>A0A0A9GAY8_ARUDO</name>
<dbReference type="AlphaFoldDB" id="A0A0A9GAY8"/>
<reference evidence="1" key="2">
    <citation type="journal article" date="2015" name="Data Brief">
        <title>Shoot transcriptome of the giant reed, Arundo donax.</title>
        <authorList>
            <person name="Barrero R.A."/>
            <person name="Guerrero F.D."/>
            <person name="Moolhuijzen P."/>
            <person name="Goolsby J.A."/>
            <person name="Tidwell J."/>
            <person name="Bellgard S.E."/>
            <person name="Bellgard M.I."/>
        </authorList>
    </citation>
    <scope>NUCLEOTIDE SEQUENCE</scope>
    <source>
        <tissue evidence="1">Shoot tissue taken approximately 20 cm above the soil surface</tissue>
    </source>
</reference>
<sequence length="153" mass="16899">MKKQTAAPILHMSIVLEGAELSLHKHSCILNSTYDNSTIMTSCHWFCNAKRQTNCTSEALKVSISGLAWQDRLILQISHRKLNWQYTCLKPSNSRPAHLAAPVEAENAAAATRVAQLTGMWSVPGSLIRAMPRIGHHHGALQPIDKAKRLPSN</sequence>
<organism evidence="1">
    <name type="scientific">Arundo donax</name>
    <name type="common">Giant reed</name>
    <name type="synonym">Donax arundinaceus</name>
    <dbReference type="NCBI Taxonomy" id="35708"/>
    <lineage>
        <taxon>Eukaryota</taxon>
        <taxon>Viridiplantae</taxon>
        <taxon>Streptophyta</taxon>
        <taxon>Embryophyta</taxon>
        <taxon>Tracheophyta</taxon>
        <taxon>Spermatophyta</taxon>
        <taxon>Magnoliopsida</taxon>
        <taxon>Liliopsida</taxon>
        <taxon>Poales</taxon>
        <taxon>Poaceae</taxon>
        <taxon>PACMAD clade</taxon>
        <taxon>Arundinoideae</taxon>
        <taxon>Arundineae</taxon>
        <taxon>Arundo</taxon>
    </lineage>
</organism>
<reference evidence="1" key="1">
    <citation type="submission" date="2014-09" db="EMBL/GenBank/DDBJ databases">
        <authorList>
            <person name="Magalhaes I.L.F."/>
            <person name="Oliveira U."/>
            <person name="Santos F.R."/>
            <person name="Vidigal T.H.D.A."/>
            <person name="Brescovit A.D."/>
            <person name="Santos A.J."/>
        </authorList>
    </citation>
    <scope>NUCLEOTIDE SEQUENCE</scope>
    <source>
        <tissue evidence="1">Shoot tissue taken approximately 20 cm above the soil surface</tissue>
    </source>
</reference>
<proteinExistence type="predicted"/>
<protein>
    <submittedName>
        <fullName evidence="1">Uncharacterized protein</fullName>
    </submittedName>
</protein>
<evidence type="ECO:0000313" key="1">
    <source>
        <dbReference type="EMBL" id="JAE21622.1"/>
    </source>
</evidence>
<accession>A0A0A9GAY8</accession>